<dbReference type="OrthoDB" id="19988at2759"/>
<comment type="subcellular location">
    <subcellularLocation>
        <location evidence="1">Endoplasmic reticulum</location>
    </subcellularLocation>
</comment>
<dbReference type="EMBL" id="LRGB01000341">
    <property type="protein sequence ID" value="KZS19617.1"/>
    <property type="molecule type" value="Genomic_DNA"/>
</dbReference>
<sequence length="2366" mass="269418">MGDITGSIEESILYELLVLSEWSQEQDVPNKGIEEPYWSWKNISRYLRKSHGGYYISNWINQQLPWLFAVGSNGKTVAVLQDNALEIRTSRDHYAVPIGKVHVAKDPFQQWRKLEWSPDGTLLAIAHSSGSVDVYDLLATQLFVIPAPKGTILNNSSNDVPTNALAGLAFVDTRTKNAHWSYELLCLDHYGQLRAFLVSPTQGFQESHTFSFASHLPYGITACCADQSRNLLVLASPTVTSYEPNDSGKKRGVPGTTFALTSWRLIDELPFYSETPDVSKQLSNQWLQSFQKKHYGNTIVKLSISMDGSSLAAIHFSGAVSVWSLPSLKCQHFWPLDRQPGFDEMNPGVLQLPAHRRVRSPIFQNPYKFHPIDVNWWSKDSLILARCSGAVSVCAVSDLRNKLGSSAEFFEGSPRVSPAFDSTFLGLECEMKVRRKRLQPTTDDINAAAAYHDNEDDEPSEDEDKTFMAHRAVRSLLFWATDSERFRPPRKRPKLLTRTYRLLGFKKTTPDELYLWKLDAEEYGEALALARAYSLDCDLVYQRQWRNAPATIATIHDYLSKVTKRNWVLRECLERVPTDIDAARELLLYGLKNTDLGVVADVEGGGRNEATSIPFEFQETEAEIQRKEEEQNRRWLEQIDFDNLTVQQKMLISTRRRLLQFLDRLSIYEVILGGPHVAGQRFDPSFFEDFRSQTALESTAGFARQGEWQAVAVMFTFIGPQTLPHRLAVCSCFPETIPPFEYRSVLPECDVGGEVFLWEQQELRKSDWCECPAARIAVDADRVLEMEAVELFYSEEAKEFARFRSPGVELTMDIVSSWYRTRAADIEKQCMLVENALDLIKLGLERNVPHLEHIHHQLLTLETLVYDLQCENVTLEKLNAMSELSVCQFIMDGCDADSFLPKLHRWLMPYLRRLDTLHPGRINQLLRSLLVVSSQENLDWALQICTNSKADHSSPIISDAKFLISLALECIYACQKTDQLEVAMKIYDCLPERPSDSKRDQLLSELHDQLDQLQSHLEAADILENYDVAITPATISTKQNDEEQLEQLFVRLTRSALRKGETQTENKWKELLEDMLELQRKVFRRISPQLCYEILVGSLLSSAKKESITSAGLMLELNPNADSHPSQSGSPSKIPFERSKELILQAAEEYFNSSENLSDPGLELASYCLGLITIDDKKIQEEKDLISAIHLLYEFGLDMPPLKIRLSRNRLLLVDQVLKRATKAYKNSSRLLRLGHLLRACDNGSFTDNEDCRKELEGQIYVRIAETALMKQDLDVAGQMCCKLRLANRPVGWKVCSRLAKLEELTNLSMKLELVSYSLTYCPAESIEELLQLQWHLEHTKLEEECNKQIKMYMNYENGDESLLARLYPKSVEAYRQDVAKKHQNLVTTVSGGTMPQQVLLTTADTTRQLVNVVRSSLKLKEHRQPENGTQRTRIPSTSEDNKECIRWGLPVFYWDVWCNNGIGLHESRLSASYRLFSMPELVSSELDLLMWSWRMLVLDSLKEPYARNRPRGDVLAKLAESLFPSDCLLAIGHLLDLEVEEAWEPLTRLPSTEITLQMAAYYFSLRMVGFSSGGSLADAGQNFVALRPRCLIHHCLSISEKGLSKEQAVCRDFLRRALRLLADVSEAQQLRRLDGGVDINRFTTDDTYKRDTIVGLAITTDPAVYSAAVRLAAHYDVSAWEVTFSHLTALFAEDKITPGHIVKYMDEHRMRDILYSDVQSFGSKMVDVIYPSISGRDHGRLLLFFQLLNSNSSTAECMTPHAPVYIQILRKLECVKDVDVKKLTRSAQGFAQEIEKAATAENVPKLVKLAQLISRSVKELSPHVSQATVHSIWTRKYFFALADEGKTLAVSDWLQRLESCKTHINKLDAEEFSNLVGELCFSERSLDALTLDIRTEICRRCVKMAKERGRSKTNPDANQVFETYQTRIEKWVEHLERLRSEEYAQIRTEVVSSAGSQFWREFEKSRAEEMALHRLLLRMLVERQPLSVVRLLVGIFPPDFSSTPEDVLIDAIRLTLDFLRLPAESDKSEHELDGKDAMQVLLHLLNQVAKVLDARDGAGLFSRSDIGEMMSQFYDDDTIDVQTRLQLMLMLKTLPADFIGLSETGSRVQWLRTLALIQQFWSSNEHGMADSNNIIQDLEEDDLKSAGRRRTLFDRLLEMSHNINHLTSLAKLLHFWPPFESESDPNSTPWVILWIAITKMTPSLADAYVLDTLKLALEQKPPLSDQCIRVIYQTVSSLPSVGAIPSIRLRLHVALRSSLSFLLDDVIRFVSETKELNGEDYDQEILDLILEQGLMGRLAGTPLYAPLCERLLSSPQPASRVQDVARQLVDHNRLFEAGHLLQLTNGLPRYLLNLSTSLYFARKRL</sequence>
<dbReference type="InterPro" id="IPR015943">
    <property type="entry name" value="WD40/YVTN_repeat-like_dom_sf"/>
</dbReference>
<evidence type="ECO:0000256" key="2">
    <source>
        <dbReference type="ARBA" id="ARBA00022448"/>
    </source>
</evidence>
<comment type="caution">
    <text evidence="8">The sequence shown here is derived from an EMBL/GenBank/DDBJ whole genome shotgun (WGS) entry which is preliminary data.</text>
</comment>
<evidence type="ECO:0000256" key="3">
    <source>
        <dbReference type="ARBA" id="ARBA00022824"/>
    </source>
</evidence>
<evidence type="ECO:0000259" key="7">
    <source>
        <dbReference type="Pfam" id="PF22913"/>
    </source>
</evidence>
<evidence type="ECO:0000256" key="1">
    <source>
        <dbReference type="ARBA" id="ARBA00004240"/>
    </source>
</evidence>
<evidence type="ECO:0000256" key="4">
    <source>
        <dbReference type="ARBA" id="ARBA00022927"/>
    </source>
</evidence>
<gene>
    <name evidence="8" type="ORF">APZ42_013877</name>
</gene>
<protein>
    <submittedName>
        <fullName evidence="8">Neuroblastoma-amplified sequence</fullName>
    </submittedName>
</protein>
<dbReference type="InterPro" id="IPR013244">
    <property type="entry name" value="Sec39_domain"/>
</dbReference>
<keyword evidence="4" id="KW-0653">Protein transport</keyword>
<proteinExistence type="predicted"/>
<feature type="domain" description="NBAS subunit of NRZ tethering complex C-terminal" evidence="7">
    <location>
        <begin position="1969"/>
        <end position="2095"/>
    </location>
</feature>
<evidence type="ECO:0000259" key="5">
    <source>
        <dbReference type="Pfam" id="PF08314"/>
    </source>
</evidence>
<dbReference type="PANTHER" id="PTHR15922:SF2">
    <property type="entry name" value="NBAS SUBUNIT OF NRZ TETHERING COMPLEX"/>
    <property type="match status" value="1"/>
</dbReference>
<dbReference type="GO" id="GO:0070939">
    <property type="term" value="C:Dsl1/NZR complex"/>
    <property type="evidence" value="ECO:0007669"/>
    <property type="project" value="TreeGrafter"/>
</dbReference>
<dbReference type="Pfam" id="PF08314">
    <property type="entry name" value="Sec39"/>
    <property type="match status" value="1"/>
</dbReference>
<evidence type="ECO:0000313" key="9">
    <source>
        <dbReference type="Proteomes" id="UP000076858"/>
    </source>
</evidence>
<keyword evidence="3" id="KW-0256">Endoplasmic reticulum</keyword>
<dbReference type="Gene3D" id="2.130.10.10">
    <property type="entry name" value="YVTN repeat-like/Quinoprotein amine dehydrogenase"/>
    <property type="match status" value="1"/>
</dbReference>
<name>A0A162QEA8_9CRUS</name>
<dbReference type="STRING" id="35525.A0A162QEA8"/>
<dbReference type="SUPFAM" id="SSF50978">
    <property type="entry name" value="WD40 repeat-like"/>
    <property type="match status" value="1"/>
</dbReference>
<dbReference type="InterPro" id="IPR036322">
    <property type="entry name" value="WD40_repeat_dom_sf"/>
</dbReference>
<feature type="domain" description="Sec39" evidence="5">
    <location>
        <begin position="982"/>
        <end position="1335"/>
    </location>
</feature>
<dbReference type="Pfam" id="PF15492">
    <property type="entry name" value="Nbas_N"/>
    <property type="match status" value="1"/>
</dbReference>
<dbReference type="Proteomes" id="UP000076858">
    <property type="component" value="Unassembled WGS sequence"/>
</dbReference>
<keyword evidence="2" id="KW-0813">Transport</keyword>
<dbReference type="GO" id="GO:0006890">
    <property type="term" value="P:retrograde vesicle-mediated transport, Golgi to endoplasmic reticulum"/>
    <property type="evidence" value="ECO:0007669"/>
    <property type="project" value="InterPro"/>
</dbReference>
<dbReference type="GO" id="GO:0015031">
    <property type="term" value="P:protein transport"/>
    <property type="evidence" value="ECO:0007669"/>
    <property type="project" value="UniProtKB-KW"/>
</dbReference>
<organism evidence="8 9">
    <name type="scientific">Daphnia magna</name>
    <dbReference type="NCBI Taxonomy" id="35525"/>
    <lineage>
        <taxon>Eukaryota</taxon>
        <taxon>Metazoa</taxon>
        <taxon>Ecdysozoa</taxon>
        <taxon>Arthropoda</taxon>
        <taxon>Crustacea</taxon>
        <taxon>Branchiopoda</taxon>
        <taxon>Diplostraca</taxon>
        <taxon>Cladocera</taxon>
        <taxon>Anomopoda</taxon>
        <taxon>Daphniidae</taxon>
        <taxon>Daphnia</taxon>
    </lineage>
</organism>
<dbReference type="GO" id="GO:0000149">
    <property type="term" value="F:SNARE binding"/>
    <property type="evidence" value="ECO:0007669"/>
    <property type="project" value="TreeGrafter"/>
</dbReference>
<dbReference type="Pfam" id="PF22913">
    <property type="entry name" value="NBAS_11th"/>
    <property type="match status" value="1"/>
</dbReference>
<dbReference type="PANTHER" id="PTHR15922">
    <property type="entry name" value="NEUROBLASTOMA-AMPLIFIED SEQUENCE"/>
    <property type="match status" value="1"/>
</dbReference>
<evidence type="ECO:0000259" key="6">
    <source>
        <dbReference type="Pfam" id="PF15492"/>
    </source>
</evidence>
<keyword evidence="9" id="KW-1185">Reference proteome</keyword>
<feature type="domain" description="Neuroblastoma-amplified sequence N-terminal" evidence="6">
    <location>
        <begin position="66"/>
        <end position="347"/>
    </location>
</feature>
<dbReference type="InterPro" id="IPR029145">
    <property type="entry name" value="NBAS_N"/>
</dbReference>
<evidence type="ECO:0000313" key="8">
    <source>
        <dbReference type="EMBL" id="KZS19617.1"/>
    </source>
</evidence>
<reference evidence="8 9" key="1">
    <citation type="submission" date="2016-03" db="EMBL/GenBank/DDBJ databases">
        <title>EvidentialGene: Evidence-directed Construction of Genes on Genomes.</title>
        <authorList>
            <person name="Gilbert D.G."/>
            <person name="Choi J.-H."/>
            <person name="Mockaitis K."/>
            <person name="Colbourne J."/>
            <person name="Pfrender M."/>
        </authorList>
    </citation>
    <scope>NUCLEOTIDE SEQUENCE [LARGE SCALE GENOMIC DNA]</scope>
    <source>
        <strain evidence="8 9">Xinb3</strain>
        <tissue evidence="8">Complete organism</tissue>
    </source>
</reference>
<accession>A0A162QEA8</accession>
<dbReference type="InterPro" id="IPR054751">
    <property type="entry name" value="NBAS_C"/>
</dbReference>